<sequence>MRRRITRDLPPDVSIPHARNNGTPPVLAVQPISGETISNCDFVTPVASGTPTVTLPGQIHAFNVSALTLTNVTIAGQGSQYDDRRQTVM</sequence>
<feature type="region of interest" description="Disordered" evidence="1">
    <location>
        <begin position="1"/>
        <end position="25"/>
    </location>
</feature>
<proteinExistence type="predicted"/>
<dbReference type="AlphaFoldDB" id="A0AAE8NJK7"/>
<evidence type="ECO:0000313" key="2">
    <source>
        <dbReference type="EMBL" id="SQA57072.1"/>
    </source>
</evidence>
<reference evidence="2 3" key="1">
    <citation type="submission" date="2018-06" db="EMBL/GenBank/DDBJ databases">
        <authorList>
            <consortium name="Pathogen Informatics"/>
            <person name="Doyle S."/>
        </authorList>
    </citation>
    <scope>NUCLEOTIDE SEQUENCE [LARGE SCALE GENOMIC DNA]</scope>
    <source>
        <strain evidence="2 3">NCTC10661</strain>
    </source>
</reference>
<protein>
    <submittedName>
        <fullName evidence="2">Glycoside hydrolase</fullName>
        <ecNumber evidence="2">3.2.1.15</ecNumber>
    </submittedName>
</protein>
<comment type="caution">
    <text evidence="2">The sequence shown here is derived from an EMBL/GenBank/DDBJ whole genome shotgun (WGS) entry which is preliminary data.</text>
</comment>
<evidence type="ECO:0000256" key="1">
    <source>
        <dbReference type="SAM" id="MobiDB-lite"/>
    </source>
</evidence>
<gene>
    <name evidence="2" type="ORF">NCTC10661_05872</name>
</gene>
<dbReference type="Proteomes" id="UP000250416">
    <property type="component" value="Unassembled WGS sequence"/>
</dbReference>
<feature type="compositionally biased region" description="Basic and acidic residues" evidence="1">
    <location>
        <begin position="1"/>
        <end position="10"/>
    </location>
</feature>
<accession>A0AAE8NJK7</accession>
<dbReference type="GO" id="GO:0004650">
    <property type="term" value="F:polygalacturonase activity"/>
    <property type="evidence" value="ECO:0007669"/>
    <property type="project" value="UniProtKB-EC"/>
</dbReference>
<keyword evidence="2" id="KW-0378">Hydrolase</keyword>
<name>A0AAE8NJK7_BURCE</name>
<organism evidence="2 3">
    <name type="scientific">Burkholderia cepacia</name>
    <name type="common">Pseudomonas cepacia</name>
    <dbReference type="NCBI Taxonomy" id="292"/>
    <lineage>
        <taxon>Bacteria</taxon>
        <taxon>Pseudomonadati</taxon>
        <taxon>Pseudomonadota</taxon>
        <taxon>Betaproteobacteria</taxon>
        <taxon>Burkholderiales</taxon>
        <taxon>Burkholderiaceae</taxon>
        <taxon>Burkholderia</taxon>
        <taxon>Burkholderia cepacia complex</taxon>
    </lineage>
</organism>
<keyword evidence="2" id="KW-0326">Glycosidase</keyword>
<dbReference type="EMBL" id="UARD01000041">
    <property type="protein sequence ID" value="SQA57072.1"/>
    <property type="molecule type" value="Genomic_DNA"/>
</dbReference>
<dbReference type="EC" id="3.2.1.15" evidence="2"/>
<evidence type="ECO:0000313" key="3">
    <source>
        <dbReference type="Proteomes" id="UP000250416"/>
    </source>
</evidence>